<dbReference type="SUPFAM" id="SSF81383">
    <property type="entry name" value="F-box domain"/>
    <property type="match status" value="1"/>
</dbReference>
<protein>
    <recommendedName>
        <fullName evidence="2">F-box domain-containing protein</fullName>
    </recommendedName>
</protein>
<proteinExistence type="predicted"/>
<name>A0AAD7TX80_9APHY</name>
<dbReference type="AlphaFoldDB" id="A0AAD7TX80"/>
<dbReference type="InterPro" id="IPR036047">
    <property type="entry name" value="F-box-like_dom_sf"/>
</dbReference>
<gene>
    <name evidence="3" type="ORF">ONZ51_g5027</name>
</gene>
<accession>A0AAD7TX80</accession>
<reference evidence="3" key="1">
    <citation type="submission" date="2022-11" db="EMBL/GenBank/DDBJ databases">
        <title>Genome Sequence of Cubamyces cubensis.</title>
        <authorList>
            <person name="Buettner E."/>
        </authorList>
    </citation>
    <scope>NUCLEOTIDE SEQUENCE</scope>
    <source>
        <strain evidence="3">MPL-01</strain>
    </source>
</reference>
<evidence type="ECO:0000313" key="4">
    <source>
        <dbReference type="Proteomes" id="UP001215151"/>
    </source>
</evidence>
<evidence type="ECO:0000256" key="1">
    <source>
        <dbReference type="SAM" id="MobiDB-lite"/>
    </source>
</evidence>
<dbReference type="Proteomes" id="UP001215151">
    <property type="component" value="Unassembled WGS sequence"/>
</dbReference>
<evidence type="ECO:0000313" key="3">
    <source>
        <dbReference type="EMBL" id="KAJ8482968.1"/>
    </source>
</evidence>
<dbReference type="Pfam" id="PF00646">
    <property type="entry name" value="F-box"/>
    <property type="match status" value="1"/>
</dbReference>
<dbReference type="InterPro" id="IPR001810">
    <property type="entry name" value="F-box_dom"/>
</dbReference>
<keyword evidence="4" id="KW-1185">Reference proteome</keyword>
<comment type="caution">
    <text evidence="3">The sequence shown here is derived from an EMBL/GenBank/DDBJ whole genome shotgun (WGS) entry which is preliminary data.</text>
</comment>
<organism evidence="3 4">
    <name type="scientific">Trametes cubensis</name>
    <dbReference type="NCBI Taxonomy" id="1111947"/>
    <lineage>
        <taxon>Eukaryota</taxon>
        <taxon>Fungi</taxon>
        <taxon>Dikarya</taxon>
        <taxon>Basidiomycota</taxon>
        <taxon>Agaricomycotina</taxon>
        <taxon>Agaricomycetes</taxon>
        <taxon>Polyporales</taxon>
        <taxon>Polyporaceae</taxon>
        <taxon>Trametes</taxon>
    </lineage>
</organism>
<dbReference type="EMBL" id="JAPEVG010000103">
    <property type="protein sequence ID" value="KAJ8482968.1"/>
    <property type="molecule type" value="Genomic_DNA"/>
</dbReference>
<evidence type="ECO:0000259" key="2">
    <source>
        <dbReference type="Pfam" id="PF00646"/>
    </source>
</evidence>
<feature type="domain" description="F-box" evidence="2">
    <location>
        <begin position="584"/>
        <end position="615"/>
    </location>
</feature>
<sequence>MSSFSQIAEELQVLIISRLDAESILMCREALKLKRFADNITHQYQLELALVGMVDGPPSAVPTSERLEALRAFKATYSAGAHTTEEIVVSASQHADIFVPSSPAEIAYLDQNGTELVLKVYRISSTPCGTFSRTHETAFTGMGPFLAAHPGMGPENLFVDSRQGLLVYTFSTHENGPEGSYMRPHCSFATLSEGRIHWHQPNDPVAAYPSIVSCHEFILEPNPLEPPETWSRVQVFGDLVVWTAGEDYEDGSGLTEVIVHNWKTGRNVWHMHDDRYVGLYRVQLLSPSRLVMIHTFNLTIRLYEFDPECPTDIPPIRTLDDCLRILKLPGWFKRAPPAFLSECDTESFITHPPYDNTPETPQAMFLPDPTLATLVLRTELTYARREPVRGTSRVAYRREHERYLVFVPLATLMRCCEDRWPPQEGPGLDISDTDMPPVSNSTIPWEVWGPPLGARIVRAPEHPWNCPHSMHVRVGSVYSAELSHCYRGTIRSPVDCILSAVEVLPLAATSPPSHHVRLHAAASLEPPAEDEVSASSLSRSTSDENRTRGLTAWKAPFYTMYQIRKTERTIPYMTQDRKLLLLAELQVFIISQLDVMSILACRKVNKTLRDLIDNNMAIQYQLELALAGMVDGVTTLTILDSHEPPLDSNSWRPLGPIPRTSLVVTDLGSS</sequence>
<feature type="region of interest" description="Disordered" evidence="1">
    <location>
        <begin position="523"/>
        <end position="545"/>
    </location>
</feature>